<evidence type="ECO:0008006" key="4">
    <source>
        <dbReference type="Google" id="ProtNLM"/>
    </source>
</evidence>
<organism evidence="2 3">
    <name type="scientific">Prorocentrum cordatum</name>
    <dbReference type="NCBI Taxonomy" id="2364126"/>
    <lineage>
        <taxon>Eukaryota</taxon>
        <taxon>Sar</taxon>
        <taxon>Alveolata</taxon>
        <taxon>Dinophyceae</taxon>
        <taxon>Prorocentrales</taxon>
        <taxon>Prorocentraceae</taxon>
        <taxon>Prorocentrum</taxon>
    </lineage>
</organism>
<name>A0ABN9PVU1_9DINO</name>
<feature type="non-terminal residue" evidence="2">
    <location>
        <position position="265"/>
    </location>
</feature>
<dbReference type="EMBL" id="CAUYUJ010001208">
    <property type="protein sequence ID" value="CAK0794768.1"/>
    <property type="molecule type" value="Genomic_DNA"/>
</dbReference>
<proteinExistence type="predicted"/>
<dbReference type="Proteomes" id="UP001189429">
    <property type="component" value="Unassembled WGS sequence"/>
</dbReference>
<reference evidence="2" key="1">
    <citation type="submission" date="2023-10" db="EMBL/GenBank/DDBJ databases">
        <authorList>
            <person name="Chen Y."/>
            <person name="Shah S."/>
            <person name="Dougan E. K."/>
            <person name="Thang M."/>
            <person name="Chan C."/>
        </authorList>
    </citation>
    <scope>NUCLEOTIDE SEQUENCE [LARGE SCALE GENOMIC DNA]</scope>
</reference>
<feature type="region of interest" description="Disordered" evidence="1">
    <location>
        <begin position="229"/>
        <end position="265"/>
    </location>
</feature>
<evidence type="ECO:0000313" key="3">
    <source>
        <dbReference type="Proteomes" id="UP001189429"/>
    </source>
</evidence>
<gene>
    <name evidence="2" type="ORF">PCOR1329_LOCUS4651</name>
</gene>
<evidence type="ECO:0000256" key="1">
    <source>
        <dbReference type="SAM" id="MobiDB-lite"/>
    </source>
</evidence>
<comment type="caution">
    <text evidence="2">The sequence shown here is derived from an EMBL/GenBank/DDBJ whole genome shotgun (WGS) entry which is preliminary data.</text>
</comment>
<feature type="non-terminal residue" evidence="2">
    <location>
        <position position="1"/>
    </location>
</feature>
<accession>A0ABN9PVU1</accession>
<evidence type="ECO:0000313" key="2">
    <source>
        <dbReference type="EMBL" id="CAK0794768.1"/>
    </source>
</evidence>
<keyword evidence="3" id="KW-1185">Reference proteome</keyword>
<sequence>AAQVNSTDPRLEGKILFQTWTQGEDGKVRTINRLPSKKLKNAQGEKIDETKFAEASEQAIAAQFTYQTDVHFRIFPNRVPRPQDFTPAQISPQGTSLLYFHCDVEESPSYRGIHTMYHLYCMEMVVDGLEVADFTSVDFTRKSGPMANGWRWVTWTQILDILHARTQMLERKEAARSKAAREQSQRAEATTGALSRLSLAVGRMATEGPGDGSAAEEARRLISELQEDLGTLQMASDDEDEEYNSADLLPPNMVSKMASEQITAE</sequence>
<protein>
    <recommendedName>
        <fullName evidence="4">VASt domain-containing protein</fullName>
    </recommendedName>
</protein>